<evidence type="ECO:0000313" key="3">
    <source>
        <dbReference type="Proteomes" id="UP000050996"/>
    </source>
</evidence>
<dbReference type="Proteomes" id="UP000050996">
    <property type="component" value="Unassembled WGS sequence"/>
</dbReference>
<dbReference type="EMBL" id="LJIX01000006">
    <property type="protein sequence ID" value="KQL17643.1"/>
    <property type="molecule type" value="Genomic_DNA"/>
</dbReference>
<dbReference type="STRING" id="1637975.AN957_02780"/>
<proteinExistence type="predicted"/>
<comment type="caution">
    <text evidence="2">The sequence shown here is derived from an EMBL/GenBank/DDBJ whole genome shotgun (WGS) entry which is preliminary data.</text>
</comment>
<dbReference type="RefSeq" id="WP_053478082.1">
    <property type="nucleotide sequence ID" value="NZ_CP041305.1"/>
</dbReference>
<dbReference type="InterPro" id="IPR025426">
    <property type="entry name" value="DUF4305"/>
</dbReference>
<organism evidence="2 3">
    <name type="scientific">Cytobacillus solani</name>
    <dbReference type="NCBI Taxonomy" id="1637975"/>
    <lineage>
        <taxon>Bacteria</taxon>
        <taxon>Bacillati</taxon>
        <taxon>Bacillota</taxon>
        <taxon>Bacilli</taxon>
        <taxon>Bacillales</taxon>
        <taxon>Bacillaceae</taxon>
        <taxon>Cytobacillus</taxon>
    </lineage>
</organism>
<dbReference type="AlphaFoldDB" id="A0A0Q3VFK8"/>
<keyword evidence="3" id="KW-1185">Reference proteome</keyword>
<dbReference type="PATRIC" id="fig|1637975.4.peg.213"/>
<sequence>MRRSPLFSGIIYIILGLLFTYIAIQNIQREQGWGIFTVFLIIIATFDLGGGLRMVAFHFKLKNSLKNK</sequence>
<evidence type="ECO:0008006" key="4">
    <source>
        <dbReference type="Google" id="ProtNLM"/>
    </source>
</evidence>
<keyword evidence="1" id="KW-0472">Membrane</keyword>
<evidence type="ECO:0000313" key="2">
    <source>
        <dbReference type="EMBL" id="KQL17643.1"/>
    </source>
</evidence>
<keyword evidence="1" id="KW-1133">Transmembrane helix</keyword>
<accession>A0A0Q3VFK8</accession>
<feature type="transmembrane region" description="Helical" evidence="1">
    <location>
        <begin position="36"/>
        <end position="59"/>
    </location>
</feature>
<reference evidence="2 3" key="1">
    <citation type="submission" date="2015-09" db="EMBL/GenBank/DDBJ databases">
        <title>Genome sequencing project for genomic taxonomy and phylogenomics of Bacillus-like bacteria.</title>
        <authorList>
            <person name="Liu B."/>
            <person name="Wang J."/>
            <person name="Zhu Y."/>
            <person name="Liu G."/>
            <person name="Chen Q."/>
            <person name="Chen Z."/>
            <person name="Lan J."/>
            <person name="Che J."/>
            <person name="Ge C."/>
            <person name="Shi H."/>
            <person name="Pan Z."/>
            <person name="Liu X."/>
        </authorList>
    </citation>
    <scope>NUCLEOTIDE SEQUENCE [LARGE SCALE GENOMIC DNA]</scope>
    <source>
        <strain evidence="2 3">FJAT-18043</strain>
    </source>
</reference>
<protein>
    <recommendedName>
        <fullName evidence="4">DUF4305 domain-containing protein</fullName>
    </recommendedName>
</protein>
<dbReference type="Pfam" id="PF14146">
    <property type="entry name" value="DUF4305"/>
    <property type="match status" value="1"/>
</dbReference>
<feature type="transmembrane region" description="Helical" evidence="1">
    <location>
        <begin position="6"/>
        <end position="24"/>
    </location>
</feature>
<evidence type="ECO:0000256" key="1">
    <source>
        <dbReference type="SAM" id="Phobius"/>
    </source>
</evidence>
<keyword evidence="1" id="KW-0812">Transmembrane</keyword>
<gene>
    <name evidence="2" type="ORF">AN957_02780</name>
</gene>
<name>A0A0Q3VFK8_9BACI</name>